<name>A0ABS4GQD8_9BACL</name>
<comment type="caution">
    <text evidence="11">The sequence shown here is derived from an EMBL/GenBank/DDBJ whole genome shotgun (WGS) entry which is preliminary data.</text>
</comment>
<dbReference type="PANTHER" id="PTHR42718">
    <property type="entry name" value="MAJOR FACILITATOR SUPERFAMILY MULTIDRUG TRANSPORTER MFSC"/>
    <property type="match status" value="1"/>
</dbReference>
<dbReference type="SUPFAM" id="SSF103473">
    <property type="entry name" value="MFS general substrate transporter"/>
    <property type="match status" value="1"/>
</dbReference>
<dbReference type="Gene3D" id="1.20.1720.10">
    <property type="entry name" value="Multidrug resistance protein D"/>
    <property type="match status" value="1"/>
</dbReference>
<feature type="transmembrane region" description="Helical" evidence="9">
    <location>
        <begin position="237"/>
        <end position="255"/>
    </location>
</feature>
<feature type="transmembrane region" description="Helical" evidence="9">
    <location>
        <begin position="491"/>
        <end position="510"/>
    </location>
</feature>
<dbReference type="InterPro" id="IPR020846">
    <property type="entry name" value="MFS_dom"/>
</dbReference>
<keyword evidence="6 9" id="KW-1133">Transmembrane helix</keyword>
<evidence type="ECO:0000256" key="3">
    <source>
        <dbReference type="ARBA" id="ARBA00022448"/>
    </source>
</evidence>
<feature type="transmembrane region" description="Helical" evidence="9">
    <location>
        <begin position="146"/>
        <end position="168"/>
    </location>
</feature>
<evidence type="ECO:0000256" key="7">
    <source>
        <dbReference type="ARBA" id="ARBA00023136"/>
    </source>
</evidence>
<feature type="transmembrane region" description="Helical" evidence="9">
    <location>
        <begin position="112"/>
        <end position="134"/>
    </location>
</feature>
<dbReference type="RefSeq" id="WP_342453818.1">
    <property type="nucleotide sequence ID" value="NZ_JAGGKT010000006.1"/>
</dbReference>
<feature type="region of interest" description="Disordered" evidence="8">
    <location>
        <begin position="517"/>
        <end position="536"/>
    </location>
</feature>
<feature type="transmembrane region" description="Helical" evidence="9">
    <location>
        <begin position="20"/>
        <end position="39"/>
    </location>
</feature>
<evidence type="ECO:0000256" key="6">
    <source>
        <dbReference type="ARBA" id="ARBA00022989"/>
    </source>
</evidence>
<keyword evidence="3" id="KW-0813">Transport</keyword>
<dbReference type="Gene3D" id="1.20.1250.20">
    <property type="entry name" value="MFS general substrate transporter like domains"/>
    <property type="match status" value="1"/>
</dbReference>
<proteinExistence type="inferred from homology"/>
<dbReference type="CDD" id="cd17503">
    <property type="entry name" value="MFS_LmrB_MDR_like"/>
    <property type="match status" value="1"/>
</dbReference>
<dbReference type="PROSITE" id="PS50850">
    <property type="entry name" value="MFS"/>
    <property type="match status" value="1"/>
</dbReference>
<accession>A0ABS4GQD8</accession>
<keyword evidence="5 9" id="KW-0812">Transmembrane</keyword>
<feature type="compositionally biased region" description="Polar residues" evidence="8">
    <location>
        <begin position="526"/>
        <end position="536"/>
    </location>
</feature>
<gene>
    <name evidence="11" type="ORF">J2Z37_002493</name>
</gene>
<protein>
    <submittedName>
        <fullName evidence="11">EmrB/QacA subfamily drug resistance transporter</fullName>
    </submittedName>
</protein>
<dbReference type="NCBIfam" id="TIGR00711">
    <property type="entry name" value="efflux_EmrB"/>
    <property type="match status" value="1"/>
</dbReference>
<feature type="transmembrane region" description="Helical" evidence="9">
    <location>
        <begin position="335"/>
        <end position="353"/>
    </location>
</feature>
<feature type="transmembrane region" description="Helical" evidence="9">
    <location>
        <begin position="276"/>
        <end position="299"/>
    </location>
</feature>
<feature type="transmembrane region" description="Helical" evidence="9">
    <location>
        <begin position="87"/>
        <end position="106"/>
    </location>
</feature>
<dbReference type="PRINTS" id="PR01036">
    <property type="entry name" value="TCRTETB"/>
</dbReference>
<feature type="transmembrane region" description="Helical" evidence="9">
    <location>
        <begin position="456"/>
        <end position="479"/>
    </location>
</feature>
<comment type="similarity">
    <text evidence="2">Belongs to the major facilitator superfamily. EmrB family.</text>
</comment>
<feature type="transmembrane region" description="Helical" evidence="9">
    <location>
        <begin position="59"/>
        <end position="78"/>
    </location>
</feature>
<dbReference type="InterPro" id="IPR036259">
    <property type="entry name" value="MFS_trans_sf"/>
</dbReference>
<dbReference type="Proteomes" id="UP001519343">
    <property type="component" value="Unassembled WGS sequence"/>
</dbReference>
<reference evidence="11 12" key="1">
    <citation type="submission" date="2021-03" db="EMBL/GenBank/DDBJ databases">
        <title>Genomic Encyclopedia of Type Strains, Phase IV (KMG-IV): sequencing the most valuable type-strain genomes for metagenomic binning, comparative biology and taxonomic classification.</title>
        <authorList>
            <person name="Goeker M."/>
        </authorList>
    </citation>
    <scope>NUCLEOTIDE SEQUENCE [LARGE SCALE GENOMIC DNA]</scope>
    <source>
        <strain evidence="11 12">DSM 24738</strain>
    </source>
</reference>
<keyword evidence="4" id="KW-1003">Cell membrane</keyword>
<dbReference type="EMBL" id="JAGGKT010000006">
    <property type="protein sequence ID" value="MBP1932492.1"/>
    <property type="molecule type" value="Genomic_DNA"/>
</dbReference>
<dbReference type="InterPro" id="IPR004638">
    <property type="entry name" value="EmrB-like"/>
</dbReference>
<evidence type="ECO:0000256" key="4">
    <source>
        <dbReference type="ARBA" id="ARBA00022475"/>
    </source>
</evidence>
<feature type="transmembrane region" description="Helical" evidence="9">
    <location>
        <begin position="373"/>
        <end position="393"/>
    </location>
</feature>
<evidence type="ECO:0000256" key="9">
    <source>
        <dbReference type="SAM" id="Phobius"/>
    </source>
</evidence>
<evidence type="ECO:0000313" key="11">
    <source>
        <dbReference type="EMBL" id="MBP1932492.1"/>
    </source>
</evidence>
<keyword evidence="12" id="KW-1185">Reference proteome</keyword>
<evidence type="ECO:0000256" key="5">
    <source>
        <dbReference type="ARBA" id="ARBA00022692"/>
    </source>
</evidence>
<evidence type="ECO:0000256" key="1">
    <source>
        <dbReference type="ARBA" id="ARBA00004651"/>
    </source>
</evidence>
<evidence type="ECO:0000313" key="12">
    <source>
        <dbReference type="Proteomes" id="UP001519343"/>
    </source>
</evidence>
<evidence type="ECO:0000256" key="2">
    <source>
        <dbReference type="ARBA" id="ARBA00008537"/>
    </source>
</evidence>
<comment type="subcellular location">
    <subcellularLocation>
        <location evidence="1">Cell membrane</location>
        <topology evidence="1">Multi-pass membrane protein</topology>
    </subcellularLocation>
</comment>
<sequence>MSQNPDEHQKEEESGAYKWFALIAIVLGAFVAVLNNSLINVALPKLMAVFGSSTEDIQWVLTGYMLASAVVIPMSGFAGDKFGYKKIFLLSLSGFTISSFLCGLAWSDTSLIVFRIIQGLTGGFIMPLSMAIIYSIMPRHQIGMALGLWGIAAMVAPAVGPTLSGYLIEVASWRWLFFLSLPIGVFAIVMGSILLRETPKKEHITFDLPGAVLSIVFFGTLLLALSKGQSEGWTSLYIVSLFFVSFFSMLLLVWVETGKEYPILDLRFFKNPTFTLSTLCSGFVMVGLFGGVFLTPLYLQNIQGLSAIDTGLVLMPQSIAMALMMPISGKLFDRFGVVPLGLIGLTILGTTTYELHRLTMDTPNEWLDMILTIRGIGIGLCMMPLTTAGMNAVERSEVGRASSVSNVFRQVMGSLSIAVLTSIMSARQTFHAAGISEHLQMDSDATTGAIKMLGSVFALGGVDAGTAQGGAVALIAGMVQKEALVRSIADTFLLSSIPVFICIPFIFFFIKRKKSSAPDASAKMKPQNQPSASAQG</sequence>
<evidence type="ECO:0000259" key="10">
    <source>
        <dbReference type="PROSITE" id="PS50850"/>
    </source>
</evidence>
<dbReference type="Pfam" id="PF07690">
    <property type="entry name" value="MFS_1"/>
    <property type="match status" value="1"/>
</dbReference>
<keyword evidence="7 9" id="KW-0472">Membrane</keyword>
<dbReference type="PANTHER" id="PTHR42718:SF9">
    <property type="entry name" value="MAJOR FACILITATOR SUPERFAMILY MULTIDRUG TRANSPORTER MFSC"/>
    <property type="match status" value="1"/>
</dbReference>
<organism evidence="11 12">
    <name type="scientific">Ammoniphilus resinae</name>
    <dbReference type="NCBI Taxonomy" id="861532"/>
    <lineage>
        <taxon>Bacteria</taxon>
        <taxon>Bacillati</taxon>
        <taxon>Bacillota</taxon>
        <taxon>Bacilli</taxon>
        <taxon>Bacillales</taxon>
        <taxon>Paenibacillaceae</taxon>
        <taxon>Aneurinibacillus group</taxon>
        <taxon>Ammoniphilus</taxon>
    </lineage>
</organism>
<feature type="domain" description="Major facilitator superfamily (MFS) profile" evidence="10">
    <location>
        <begin position="21"/>
        <end position="514"/>
    </location>
</feature>
<evidence type="ECO:0000256" key="8">
    <source>
        <dbReference type="SAM" id="MobiDB-lite"/>
    </source>
</evidence>
<dbReference type="InterPro" id="IPR011701">
    <property type="entry name" value="MFS"/>
</dbReference>
<feature type="transmembrane region" description="Helical" evidence="9">
    <location>
        <begin position="305"/>
        <end position="323"/>
    </location>
</feature>
<feature type="transmembrane region" description="Helical" evidence="9">
    <location>
        <begin position="174"/>
        <end position="194"/>
    </location>
</feature>
<feature type="transmembrane region" description="Helical" evidence="9">
    <location>
        <begin position="206"/>
        <end position="225"/>
    </location>
</feature>